<keyword evidence="1" id="KW-0813">Transport</keyword>
<comment type="caution">
    <text evidence="11">The sequence shown here is derived from an EMBL/GenBank/DDBJ whole genome shotgun (WGS) entry which is preliminary data.</text>
</comment>
<feature type="domain" description="DUF4371" evidence="10">
    <location>
        <begin position="878"/>
        <end position="1041"/>
    </location>
</feature>
<evidence type="ECO:0000256" key="7">
    <source>
        <dbReference type="ARBA" id="ARBA00023303"/>
    </source>
</evidence>
<dbReference type="Gene3D" id="1.25.40.20">
    <property type="entry name" value="Ankyrin repeat-containing domain"/>
    <property type="match status" value="2"/>
</dbReference>
<feature type="transmembrane region" description="Helical" evidence="9">
    <location>
        <begin position="314"/>
        <end position="337"/>
    </location>
</feature>
<organism evidence="11 12">
    <name type="scientific">Stylophora pistillata</name>
    <name type="common">Smooth cauliflower coral</name>
    <dbReference type="NCBI Taxonomy" id="50429"/>
    <lineage>
        <taxon>Eukaryota</taxon>
        <taxon>Metazoa</taxon>
        <taxon>Cnidaria</taxon>
        <taxon>Anthozoa</taxon>
        <taxon>Hexacorallia</taxon>
        <taxon>Scleractinia</taxon>
        <taxon>Astrocoeniina</taxon>
        <taxon>Pocilloporidae</taxon>
        <taxon>Stylophora</taxon>
    </lineage>
</organism>
<keyword evidence="4 8" id="KW-0040">ANK repeat</keyword>
<evidence type="ECO:0000256" key="3">
    <source>
        <dbReference type="ARBA" id="ARBA00022737"/>
    </source>
</evidence>
<sequence length="1481" mass="166713">MDAPPDEKKKVVFPDEIHETPMQCAARDVNHELVEERVGDASGIDGKDQQEKTPWLFAAKGGHSNVGNIRLQHVANPFGKKREHWTPLMCAADLGKEESWRDILSATATVDDKNMDGDTALHIACRRGHVGVVTLLMDHEASLNDCNKIGVTCFQAAARGGNSKVVFAMIKHQRWSEIMEHKDKKGRTPMKLLIKHFPESAKVVMDHCIDGTEMESSDDPNLTFTFNLRFLDPGPTDSTCLGGSRFFGPSTIAKHERRELLFHPLTQGKVFKYLGIAILKVAVMTVGEVDFEEKFMPSKNLTSWEPTFSEKTSFVFLGLFMVLMTIVLMNLLVGLAVGDIDAIRRNAAFKKMAMHVEYIANVEKSFPRCISRRFYHPEVVLRPNRRTLRKSIVGNIRLQHVANPSSKKREHWTPLMCAADLGKEESCRDILNANATVDDKNMDGDTALHIACRRGHVGVVTLLMDHGASLNVCNKVGVTCFRAAAKAGNSEVVFAMIKHQRWTEIMEHKDKKGRTPMKLLIKHFPESAEVVMDQCINGTEIESFNDPNLTITFNVRFLDPRPTDCTCLGGRRFFGPSTMGDPFDLLGIALLKVAVMTIGEVDFEKTFTPSKNLTDKQTSSEIASFVFLGLFVVLMTIVLMNLLVGLAVGDIDAIQRNAAFKRMAMHVKYIANVEKSFPRCILRRFYHAEVVLTPNRRTLRKRLMVLLGMKTSSGLDFTPRAKEELYAGTVSDSTEIKKKPDLPEKRTEAIVDTREVQNALFGESTRDIDPGTEMDTKSPEIKVSTADYVQMAIQNNMLSSTKADPQFTRIGYSNWKNAMDKKKGFQKHALSESHKEAVARVITAPATTTGDVGELLSEKHAKEKAINRKILLTILSNVCFLARQALPLRGNWDTDSASEINSNFYQLLKLRSEENPEISEWLSRRTEKYTSPIIQNEMLEVLALGVLREISENIQNAKFFTIMADETADVSIKEQLVVCIRWVDDKFVIHEDFIGMWPLPRTTADQIVETLREALQQMNLDIQNARGQCYDGAATMAGEKTGVATQIKSVNGKCLYTHCYGHALNLAVADAIKSVKCMSDALDTVREIGKLVKKSPQRNTKLDQIREETTNESRGVHAFCPTRWTVRGEALASVLNNHDELMELWDWSLDVLKDTEMKSRINGVKSMMTKFSFYFGCCLGEKILRQTDNLSRALQSSSISAAQGNKLAVDVVKTLKTDRSDESFDLFWARIKQRKDKEIESIEDPVPPRKRKVPSRFELGQQQTHYFPQTAKDHYKQIYFEAIDFATTAITARFDQKDFKVYMNLQELLLKATAKQPYDAELAEVLKVYSEDLNPYQLEGQLVLLPQVAASNAFDTSRFNVDDLISFFQSIDEPHKLLLSEICMLGKLLLVMPATNAASERSFSALKRVKTYLRATTGDARMNHLMTLHVHRDRTDSIDLVAAANQFVGEQENRKQLFGSFTTNDLSRKVSLVSRSTQTSL</sequence>
<evidence type="ECO:0000313" key="11">
    <source>
        <dbReference type="EMBL" id="PFX28970.1"/>
    </source>
</evidence>
<evidence type="ECO:0000256" key="1">
    <source>
        <dbReference type="ARBA" id="ARBA00022448"/>
    </source>
</evidence>
<dbReference type="Proteomes" id="UP000225706">
    <property type="component" value="Unassembled WGS sequence"/>
</dbReference>
<name>A0A2B4SJB8_STYPI</name>
<dbReference type="Pfam" id="PF14291">
    <property type="entry name" value="DUF4371"/>
    <property type="match status" value="1"/>
</dbReference>
<dbReference type="PRINTS" id="PR01415">
    <property type="entry name" value="ANKYRIN"/>
</dbReference>
<dbReference type="PANTHER" id="PTHR47143:SF1">
    <property type="entry name" value="ION_TRANS DOMAIN-CONTAINING PROTEIN"/>
    <property type="match status" value="1"/>
</dbReference>
<keyword evidence="9" id="KW-1133">Transmembrane helix</keyword>
<dbReference type="SUPFAM" id="SSF53098">
    <property type="entry name" value="Ribonuclease H-like"/>
    <property type="match status" value="1"/>
</dbReference>
<proteinExistence type="predicted"/>
<evidence type="ECO:0000259" key="10">
    <source>
        <dbReference type="Pfam" id="PF14291"/>
    </source>
</evidence>
<gene>
    <name evidence="11" type="primary">ZMYM1</name>
    <name evidence="11" type="ORF">AWC38_SpisGene6284</name>
</gene>
<dbReference type="InterPro" id="IPR002110">
    <property type="entry name" value="Ankyrin_rpt"/>
</dbReference>
<evidence type="ECO:0000256" key="4">
    <source>
        <dbReference type="ARBA" id="ARBA00023043"/>
    </source>
</evidence>
<evidence type="ECO:0000256" key="2">
    <source>
        <dbReference type="ARBA" id="ARBA00022606"/>
    </source>
</evidence>
<dbReference type="GO" id="GO:1902495">
    <property type="term" value="C:transmembrane transporter complex"/>
    <property type="evidence" value="ECO:0007669"/>
    <property type="project" value="TreeGrafter"/>
</dbReference>
<keyword evidence="5" id="KW-0406">Ion transport</keyword>
<dbReference type="PROSITE" id="PS50088">
    <property type="entry name" value="ANK_REPEAT"/>
    <property type="match status" value="2"/>
</dbReference>
<keyword evidence="12" id="KW-1185">Reference proteome</keyword>
<dbReference type="GO" id="GO:0034220">
    <property type="term" value="P:monoatomic ion transmembrane transport"/>
    <property type="evidence" value="ECO:0007669"/>
    <property type="project" value="UniProtKB-KW"/>
</dbReference>
<evidence type="ECO:0000256" key="6">
    <source>
        <dbReference type="ARBA" id="ARBA00023180"/>
    </source>
</evidence>
<dbReference type="OrthoDB" id="5956247at2759"/>
<dbReference type="PANTHER" id="PTHR47143">
    <property type="entry name" value="TRANSIENT RECEPTOR POTENTIAL CATION CHANNEL PROTEIN PAINLESS"/>
    <property type="match status" value="1"/>
</dbReference>
<dbReference type="InterPro" id="IPR036770">
    <property type="entry name" value="Ankyrin_rpt-contain_sf"/>
</dbReference>
<dbReference type="Pfam" id="PF12796">
    <property type="entry name" value="Ank_2"/>
    <property type="match status" value="2"/>
</dbReference>
<dbReference type="PROSITE" id="PS50297">
    <property type="entry name" value="ANK_REP_REGION"/>
    <property type="match status" value="2"/>
</dbReference>
<feature type="repeat" description="ANK" evidence="8">
    <location>
        <begin position="443"/>
        <end position="475"/>
    </location>
</feature>
<dbReference type="EMBL" id="LSMT01000073">
    <property type="protein sequence ID" value="PFX28970.1"/>
    <property type="molecule type" value="Genomic_DNA"/>
</dbReference>
<reference evidence="12" key="1">
    <citation type="journal article" date="2017" name="bioRxiv">
        <title>Comparative analysis of the genomes of Stylophora pistillata and Acropora digitifera provides evidence for extensive differences between species of corals.</title>
        <authorList>
            <person name="Voolstra C.R."/>
            <person name="Li Y."/>
            <person name="Liew Y.J."/>
            <person name="Baumgarten S."/>
            <person name="Zoccola D."/>
            <person name="Flot J.-F."/>
            <person name="Tambutte S."/>
            <person name="Allemand D."/>
            <person name="Aranda M."/>
        </authorList>
    </citation>
    <scope>NUCLEOTIDE SEQUENCE [LARGE SCALE GENOMIC DNA]</scope>
</reference>
<dbReference type="GO" id="GO:0022857">
    <property type="term" value="F:transmembrane transporter activity"/>
    <property type="evidence" value="ECO:0007669"/>
    <property type="project" value="TreeGrafter"/>
</dbReference>
<protein>
    <submittedName>
        <fullName evidence="11">Zinc finger MYM-type protein 1</fullName>
    </submittedName>
</protein>
<evidence type="ECO:0000313" key="12">
    <source>
        <dbReference type="Proteomes" id="UP000225706"/>
    </source>
</evidence>
<keyword evidence="9" id="KW-0472">Membrane</keyword>
<feature type="repeat" description="ANK" evidence="8">
    <location>
        <begin position="116"/>
        <end position="148"/>
    </location>
</feature>
<accession>A0A2B4SJB8</accession>
<evidence type="ECO:0000256" key="5">
    <source>
        <dbReference type="ARBA" id="ARBA00023065"/>
    </source>
</evidence>
<dbReference type="STRING" id="50429.A0A2B4SJB8"/>
<dbReference type="InterPro" id="IPR052076">
    <property type="entry name" value="TRP_cation_channel"/>
</dbReference>
<dbReference type="InterPro" id="IPR025398">
    <property type="entry name" value="DUF4371"/>
</dbReference>
<evidence type="ECO:0000256" key="8">
    <source>
        <dbReference type="PROSITE-ProRule" id="PRU00023"/>
    </source>
</evidence>
<dbReference type="SMART" id="SM00248">
    <property type="entry name" value="ANK"/>
    <property type="match status" value="8"/>
</dbReference>
<keyword evidence="9" id="KW-0812">Transmembrane</keyword>
<keyword evidence="7" id="KW-0407">Ion channel</keyword>
<dbReference type="InterPro" id="IPR012337">
    <property type="entry name" value="RNaseH-like_sf"/>
</dbReference>
<keyword evidence="2" id="KW-0716">Sensory transduction</keyword>
<keyword evidence="6" id="KW-0325">Glycoprotein</keyword>
<evidence type="ECO:0000256" key="9">
    <source>
        <dbReference type="SAM" id="Phobius"/>
    </source>
</evidence>
<keyword evidence="3" id="KW-0677">Repeat</keyword>
<feature type="transmembrane region" description="Helical" evidence="9">
    <location>
        <begin position="625"/>
        <end position="648"/>
    </location>
</feature>
<dbReference type="SUPFAM" id="SSF48403">
    <property type="entry name" value="Ankyrin repeat"/>
    <property type="match status" value="2"/>
</dbReference>